<feature type="compositionally biased region" description="Low complexity" evidence="7">
    <location>
        <begin position="378"/>
        <end position="394"/>
    </location>
</feature>
<comment type="subcellular location">
    <subcellularLocation>
        <location evidence="1">Membrane</location>
        <topology evidence="1">Single-pass membrane protein</topology>
    </subcellularLocation>
</comment>
<dbReference type="OrthoDB" id="2019572at2759"/>
<evidence type="ECO:0000313" key="11">
    <source>
        <dbReference type="Proteomes" id="UP000644660"/>
    </source>
</evidence>
<dbReference type="Proteomes" id="UP000644660">
    <property type="component" value="Unassembled WGS sequence"/>
</dbReference>
<proteinExistence type="predicted"/>
<evidence type="ECO:0000256" key="6">
    <source>
        <dbReference type="ARBA" id="ARBA00023180"/>
    </source>
</evidence>
<feature type="domain" description="WSC" evidence="9">
    <location>
        <begin position="45"/>
        <end position="137"/>
    </location>
</feature>
<dbReference type="InterPro" id="IPR051836">
    <property type="entry name" value="Kremen_rcpt"/>
</dbReference>
<evidence type="ECO:0000256" key="1">
    <source>
        <dbReference type="ARBA" id="ARBA00004167"/>
    </source>
</evidence>
<evidence type="ECO:0000256" key="7">
    <source>
        <dbReference type="SAM" id="MobiDB-lite"/>
    </source>
</evidence>
<dbReference type="PROSITE" id="PS51212">
    <property type="entry name" value="WSC"/>
    <property type="match status" value="1"/>
</dbReference>
<organism evidence="10 11">
    <name type="scientific">Maudiozyma barnettii</name>
    <dbReference type="NCBI Taxonomy" id="61262"/>
    <lineage>
        <taxon>Eukaryota</taxon>
        <taxon>Fungi</taxon>
        <taxon>Dikarya</taxon>
        <taxon>Ascomycota</taxon>
        <taxon>Saccharomycotina</taxon>
        <taxon>Saccharomycetes</taxon>
        <taxon>Saccharomycetales</taxon>
        <taxon>Saccharomycetaceae</taxon>
        <taxon>Maudiozyma</taxon>
    </lineage>
</organism>
<keyword evidence="6" id="KW-0325">Glycoprotein</keyword>
<comment type="caution">
    <text evidence="10">The sequence shown here is derived from an EMBL/GenBank/DDBJ whole genome shotgun (WGS) entry which is preliminary data.</text>
</comment>
<feature type="region of interest" description="Disordered" evidence="7">
    <location>
        <begin position="145"/>
        <end position="183"/>
    </location>
</feature>
<evidence type="ECO:0000256" key="8">
    <source>
        <dbReference type="SAM" id="Phobius"/>
    </source>
</evidence>
<dbReference type="AlphaFoldDB" id="A0A8H2ZI79"/>
<dbReference type="EMBL" id="CAEFZW010000010">
    <property type="protein sequence ID" value="CAB4256599.1"/>
    <property type="molecule type" value="Genomic_DNA"/>
</dbReference>
<keyword evidence="11" id="KW-1185">Reference proteome</keyword>
<evidence type="ECO:0000259" key="9">
    <source>
        <dbReference type="PROSITE" id="PS51212"/>
    </source>
</evidence>
<evidence type="ECO:0000313" key="10">
    <source>
        <dbReference type="EMBL" id="CAB4256599.1"/>
    </source>
</evidence>
<feature type="compositionally biased region" description="Polar residues" evidence="7">
    <location>
        <begin position="267"/>
        <end position="284"/>
    </location>
</feature>
<evidence type="ECO:0000256" key="2">
    <source>
        <dbReference type="ARBA" id="ARBA00022692"/>
    </source>
</evidence>
<keyword evidence="2 8" id="KW-0812">Transmembrane</keyword>
<name>A0A8H2ZI79_9SACH</name>
<dbReference type="RefSeq" id="XP_041408443.1">
    <property type="nucleotide sequence ID" value="XM_041552509.1"/>
</dbReference>
<dbReference type="PANTHER" id="PTHR24269:SF16">
    <property type="entry name" value="PROTEIN SLG1"/>
    <property type="match status" value="1"/>
</dbReference>
<keyword evidence="5 8" id="KW-0472">Membrane</keyword>
<keyword evidence="3" id="KW-0732">Signal</keyword>
<dbReference type="GeneID" id="64859686"/>
<dbReference type="CDD" id="cd12087">
    <property type="entry name" value="TM_EGFR-like"/>
    <property type="match status" value="1"/>
</dbReference>
<reference evidence="10 11" key="1">
    <citation type="submission" date="2020-05" db="EMBL/GenBank/DDBJ databases">
        <authorList>
            <person name="Casaregola S."/>
            <person name="Devillers H."/>
            <person name="Grondin C."/>
        </authorList>
    </citation>
    <scope>NUCLEOTIDE SEQUENCE [LARGE SCALE GENOMIC DNA]</scope>
    <source>
        <strain evidence="10 11">CLIB 1767</strain>
    </source>
</reference>
<feature type="region of interest" description="Disordered" evidence="7">
    <location>
        <begin position="359"/>
        <end position="400"/>
    </location>
</feature>
<evidence type="ECO:0000256" key="4">
    <source>
        <dbReference type="ARBA" id="ARBA00022989"/>
    </source>
</evidence>
<dbReference type="Pfam" id="PF01822">
    <property type="entry name" value="WSC"/>
    <property type="match status" value="1"/>
</dbReference>
<gene>
    <name evidence="10" type="ORF">KABA2_10S02882</name>
</gene>
<accession>A0A8H2ZI79</accession>
<sequence length="478" mass="51192">MTLGGSTCIRPHNLLNVNVTYLLKYLLPLLLLLTLQLNLVAADVQFNYQGCYKSSDISSSLDEIGYYQFQSVNHCQESCGSSAVAAIFEGSTCYCSDSASFLDSLTSLSESECDINCNGWPYQKCGGSAAMNVYINTDAVVDSTTNKQSTTSSSSSRSTALTTTTTSSPGTSTSHSTASTSSKSLSSSIASEVSSLSTDLSSSSSSRRTSSSSSSRSSTSTSSTQAQVSTYVSIRYTTNVVVHSIIKTSNRPASTILVTETSIVSTETASAAPNSDNNNKTTNGSHKKLSGGAIAGIVIGVVFGVIFLVLLVALLYFLHRRNKNPDDLVVDLRENKQYQPYSYGEEEISPVVVPSTNTLTRGNTKHSMPPKSWGIVRSSKTSSSSGSFQSKNASGNLLNEEPLPTTIIDENKIHSNMRDENPSNLTGTNLMEHANTFEDPVTIYASENMFSATSLQDIGNDNRLRIVNPDDPEKPYES</sequence>
<protein>
    <submittedName>
        <fullName evidence="10">Similar to Saccharomyces cerevisiae YOL105C WSC3 Partially redundant sensor-transducer of the stress-activated PKC1- MPK1 signaling pathway involved in maintenance of cell wall integrity</fullName>
    </submittedName>
</protein>
<keyword evidence="4 8" id="KW-1133">Transmembrane helix</keyword>
<dbReference type="SMART" id="SM00321">
    <property type="entry name" value="WSC"/>
    <property type="match status" value="1"/>
</dbReference>
<feature type="region of interest" description="Disordered" evidence="7">
    <location>
        <begin position="267"/>
        <end position="286"/>
    </location>
</feature>
<feature type="transmembrane region" description="Helical" evidence="8">
    <location>
        <begin position="293"/>
        <end position="318"/>
    </location>
</feature>
<dbReference type="InterPro" id="IPR002889">
    <property type="entry name" value="WSC_carb-bd"/>
</dbReference>
<evidence type="ECO:0000256" key="3">
    <source>
        <dbReference type="ARBA" id="ARBA00022729"/>
    </source>
</evidence>
<feature type="region of interest" description="Disordered" evidence="7">
    <location>
        <begin position="196"/>
        <end position="222"/>
    </location>
</feature>
<dbReference type="PANTHER" id="PTHR24269">
    <property type="entry name" value="KREMEN PROTEIN"/>
    <property type="match status" value="1"/>
</dbReference>
<dbReference type="GO" id="GO:0005886">
    <property type="term" value="C:plasma membrane"/>
    <property type="evidence" value="ECO:0007669"/>
    <property type="project" value="TreeGrafter"/>
</dbReference>
<evidence type="ECO:0000256" key="5">
    <source>
        <dbReference type="ARBA" id="ARBA00023136"/>
    </source>
</evidence>